<dbReference type="Pfam" id="PF08719">
    <property type="entry name" value="NADAR"/>
    <property type="match status" value="1"/>
</dbReference>
<feature type="domain" description="NADAR" evidence="1">
    <location>
        <begin position="9"/>
        <end position="152"/>
    </location>
</feature>
<dbReference type="Proteomes" id="UP000736335">
    <property type="component" value="Unassembled WGS sequence"/>
</dbReference>
<evidence type="ECO:0000313" key="3">
    <source>
        <dbReference type="Proteomes" id="UP000736335"/>
    </source>
</evidence>
<dbReference type="InterPro" id="IPR012816">
    <property type="entry name" value="NADAR"/>
</dbReference>
<dbReference type="SUPFAM" id="SSF143990">
    <property type="entry name" value="YbiA-like"/>
    <property type="match status" value="1"/>
</dbReference>
<dbReference type="InterPro" id="IPR037238">
    <property type="entry name" value="YbiA-like_sf"/>
</dbReference>
<accession>A0A9P6HMC4</accession>
<organism evidence="2 3">
    <name type="scientific">Thelephora terrestris</name>
    <dbReference type="NCBI Taxonomy" id="56493"/>
    <lineage>
        <taxon>Eukaryota</taxon>
        <taxon>Fungi</taxon>
        <taxon>Dikarya</taxon>
        <taxon>Basidiomycota</taxon>
        <taxon>Agaricomycotina</taxon>
        <taxon>Agaricomycetes</taxon>
        <taxon>Thelephorales</taxon>
        <taxon>Thelephoraceae</taxon>
        <taxon>Thelephora</taxon>
    </lineage>
</organism>
<evidence type="ECO:0000259" key="1">
    <source>
        <dbReference type="Pfam" id="PF08719"/>
    </source>
</evidence>
<dbReference type="Gene3D" id="1.10.357.40">
    <property type="entry name" value="YbiA-like"/>
    <property type="match status" value="1"/>
</dbReference>
<keyword evidence="3" id="KW-1185">Reference proteome</keyword>
<dbReference type="EMBL" id="WIUZ02000002">
    <property type="protein sequence ID" value="KAF9790469.1"/>
    <property type="molecule type" value="Genomic_DNA"/>
</dbReference>
<reference evidence="2" key="2">
    <citation type="submission" date="2020-11" db="EMBL/GenBank/DDBJ databases">
        <authorList>
            <consortium name="DOE Joint Genome Institute"/>
            <person name="Kuo A."/>
            <person name="Miyauchi S."/>
            <person name="Kiss E."/>
            <person name="Drula E."/>
            <person name="Kohler A."/>
            <person name="Sanchez-Garcia M."/>
            <person name="Andreopoulos B."/>
            <person name="Barry K.W."/>
            <person name="Bonito G."/>
            <person name="Buee M."/>
            <person name="Carver A."/>
            <person name="Chen C."/>
            <person name="Cichocki N."/>
            <person name="Clum A."/>
            <person name="Culley D."/>
            <person name="Crous P.W."/>
            <person name="Fauchery L."/>
            <person name="Girlanda M."/>
            <person name="Hayes R."/>
            <person name="Keri Z."/>
            <person name="Labutti K."/>
            <person name="Lipzen A."/>
            <person name="Lombard V."/>
            <person name="Magnuson J."/>
            <person name="Maillard F."/>
            <person name="Morin E."/>
            <person name="Murat C."/>
            <person name="Nolan M."/>
            <person name="Ohm R."/>
            <person name="Pangilinan J."/>
            <person name="Pereira M."/>
            <person name="Perotto S."/>
            <person name="Peter M."/>
            <person name="Riley R."/>
            <person name="Sitrit Y."/>
            <person name="Stielow B."/>
            <person name="Szollosi G."/>
            <person name="Zifcakova L."/>
            <person name="Stursova M."/>
            <person name="Spatafora J.W."/>
            <person name="Tedersoo L."/>
            <person name="Vaario L.-M."/>
            <person name="Yamada A."/>
            <person name="Yan M."/>
            <person name="Wang P."/>
            <person name="Xu J."/>
            <person name="Bruns T."/>
            <person name="Baldrian P."/>
            <person name="Vilgalys R."/>
            <person name="Henrissat B."/>
            <person name="Grigoriev I.V."/>
            <person name="Hibbett D."/>
            <person name="Nagy L.G."/>
            <person name="Martin F.M."/>
        </authorList>
    </citation>
    <scope>NUCLEOTIDE SEQUENCE</scope>
    <source>
        <strain evidence="2">UH-Tt-Lm1</strain>
    </source>
</reference>
<comment type="caution">
    <text evidence="2">The sequence shown here is derived from an EMBL/GenBank/DDBJ whole genome shotgun (WGS) entry which is preliminary data.</text>
</comment>
<feature type="non-terminal residue" evidence="2">
    <location>
        <position position="1"/>
    </location>
</feature>
<dbReference type="AlphaFoldDB" id="A0A9P6HMC4"/>
<sequence>LKHKDSRLFFDTVKGPYYGFNTFSDHSIIYDGFKFPTAEHLLLYFKASPSLEWPDISHYLRQQPTVARLWEQARQFSDKKSVNWKHNQLHFMELTLWYKFTQHKSLKKMLLGTGERSITFVSHVDSFWGAREDGHGKNYLGKALEKTRRMIRTCT</sequence>
<name>A0A9P6HMC4_9AGAM</name>
<protein>
    <recommendedName>
        <fullName evidence="1">NADAR domain-containing protein</fullName>
    </recommendedName>
</protein>
<feature type="non-terminal residue" evidence="2">
    <location>
        <position position="155"/>
    </location>
</feature>
<dbReference type="OrthoDB" id="206452at2759"/>
<dbReference type="CDD" id="cd15457">
    <property type="entry name" value="NADAR"/>
    <property type="match status" value="1"/>
</dbReference>
<proteinExistence type="predicted"/>
<gene>
    <name evidence="2" type="ORF">BJ322DRAFT_986132</name>
</gene>
<evidence type="ECO:0000313" key="2">
    <source>
        <dbReference type="EMBL" id="KAF9790469.1"/>
    </source>
</evidence>
<reference evidence="2" key="1">
    <citation type="journal article" date="2020" name="Nat. Commun.">
        <title>Large-scale genome sequencing of mycorrhizal fungi provides insights into the early evolution of symbiotic traits.</title>
        <authorList>
            <person name="Miyauchi S."/>
            <person name="Kiss E."/>
            <person name="Kuo A."/>
            <person name="Drula E."/>
            <person name="Kohler A."/>
            <person name="Sanchez-Garcia M."/>
            <person name="Morin E."/>
            <person name="Andreopoulos B."/>
            <person name="Barry K.W."/>
            <person name="Bonito G."/>
            <person name="Buee M."/>
            <person name="Carver A."/>
            <person name="Chen C."/>
            <person name="Cichocki N."/>
            <person name="Clum A."/>
            <person name="Culley D."/>
            <person name="Crous P.W."/>
            <person name="Fauchery L."/>
            <person name="Girlanda M."/>
            <person name="Hayes R.D."/>
            <person name="Keri Z."/>
            <person name="LaButti K."/>
            <person name="Lipzen A."/>
            <person name="Lombard V."/>
            <person name="Magnuson J."/>
            <person name="Maillard F."/>
            <person name="Murat C."/>
            <person name="Nolan M."/>
            <person name="Ohm R.A."/>
            <person name="Pangilinan J."/>
            <person name="Pereira M.F."/>
            <person name="Perotto S."/>
            <person name="Peter M."/>
            <person name="Pfister S."/>
            <person name="Riley R."/>
            <person name="Sitrit Y."/>
            <person name="Stielow J.B."/>
            <person name="Szollosi G."/>
            <person name="Zifcakova L."/>
            <person name="Stursova M."/>
            <person name="Spatafora J.W."/>
            <person name="Tedersoo L."/>
            <person name="Vaario L.M."/>
            <person name="Yamada A."/>
            <person name="Yan M."/>
            <person name="Wang P."/>
            <person name="Xu J."/>
            <person name="Bruns T."/>
            <person name="Baldrian P."/>
            <person name="Vilgalys R."/>
            <person name="Dunand C."/>
            <person name="Henrissat B."/>
            <person name="Grigoriev I.V."/>
            <person name="Hibbett D."/>
            <person name="Nagy L.G."/>
            <person name="Martin F.M."/>
        </authorList>
    </citation>
    <scope>NUCLEOTIDE SEQUENCE</scope>
    <source>
        <strain evidence="2">UH-Tt-Lm1</strain>
    </source>
</reference>